<evidence type="ECO:0000313" key="1">
    <source>
        <dbReference type="EMBL" id="TDV44802.1"/>
    </source>
</evidence>
<protein>
    <submittedName>
        <fullName evidence="1">Uncharacterized protein</fullName>
    </submittedName>
</protein>
<dbReference type="Proteomes" id="UP000294927">
    <property type="component" value="Unassembled WGS sequence"/>
</dbReference>
<dbReference type="AlphaFoldDB" id="A0A4R7V7B3"/>
<name>A0A4R7V7B3_9PSEU</name>
<gene>
    <name evidence="1" type="ORF">CLV71_11360</name>
</gene>
<comment type="caution">
    <text evidence="1">The sequence shown here is derived from an EMBL/GenBank/DDBJ whole genome shotgun (WGS) entry which is preliminary data.</text>
</comment>
<keyword evidence="2" id="KW-1185">Reference proteome</keyword>
<reference evidence="1 2" key="1">
    <citation type="submission" date="2019-03" db="EMBL/GenBank/DDBJ databases">
        <title>Genomic Encyclopedia of Archaeal and Bacterial Type Strains, Phase II (KMG-II): from individual species to whole genera.</title>
        <authorList>
            <person name="Goeker M."/>
        </authorList>
    </citation>
    <scope>NUCLEOTIDE SEQUENCE [LARGE SCALE GENOMIC DNA]</scope>
    <source>
        <strain evidence="1 2">DSM 45499</strain>
    </source>
</reference>
<organism evidence="1 2">
    <name type="scientific">Actinophytocola oryzae</name>
    <dbReference type="NCBI Taxonomy" id="502181"/>
    <lineage>
        <taxon>Bacteria</taxon>
        <taxon>Bacillati</taxon>
        <taxon>Actinomycetota</taxon>
        <taxon>Actinomycetes</taxon>
        <taxon>Pseudonocardiales</taxon>
        <taxon>Pseudonocardiaceae</taxon>
    </lineage>
</organism>
<accession>A0A4R7V7B3</accession>
<proteinExistence type="predicted"/>
<evidence type="ECO:0000313" key="2">
    <source>
        <dbReference type="Proteomes" id="UP000294927"/>
    </source>
</evidence>
<dbReference type="EMBL" id="SOCP01000013">
    <property type="protein sequence ID" value="TDV44802.1"/>
    <property type="molecule type" value="Genomic_DNA"/>
</dbReference>
<sequence>MSHLMTLEPREVDLVVREPEVAFASADGDRLSGQPCPCDDAWTIVATWF</sequence>